<keyword evidence="2" id="KW-1185">Reference proteome</keyword>
<dbReference type="Proteomes" id="UP001489719">
    <property type="component" value="Unassembled WGS sequence"/>
</dbReference>
<dbReference type="EMBL" id="MU970081">
    <property type="protein sequence ID" value="KAK9322199.1"/>
    <property type="molecule type" value="Genomic_DNA"/>
</dbReference>
<evidence type="ECO:0000313" key="1">
    <source>
        <dbReference type="EMBL" id="KAK9322199.1"/>
    </source>
</evidence>
<comment type="caution">
    <text evidence="1">The sequence shown here is derived from an EMBL/GenBank/DDBJ whole genome shotgun (WGS) entry which is preliminary data.</text>
</comment>
<gene>
    <name evidence="1" type="ORF">V1517DRAFT_323984</name>
</gene>
<name>A0ACC3TM78_9ASCO</name>
<accession>A0ACC3TM78</accession>
<evidence type="ECO:0000313" key="2">
    <source>
        <dbReference type="Proteomes" id="UP001489719"/>
    </source>
</evidence>
<protein>
    <submittedName>
        <fullName evidence="1">Uncharacterized protein</fullName>
    </submittedName>
</protein>
<reference evidence="2" key="1">
    <citation type="journal article" date="2024" name="Front. Bioeng. Biotechnol.">
        <title>Genome-scale model development and genomic sequencing of the oleaginous clade Lipomyces.</title>
        <authorList>
            <person name="Czajka J.J."/>
            <person name="Han Y."/>
            <person name="Kim J."/>
            <person name="Mondo S.J."/>
            <person name="Hofstad B.A."/>
            <person name="Robles A."/>
            <person name="Haridas S."/>
            <person name="Riley R."/>
            <person name="LaButti K."/>
            <person name="Pangilinan J."/>
            <person name="Andreopoulos W."/>
            <person name="Lipzen A."/>
            <person name="Yan J."/>
            <person name="Wang M."/>
            <person name="Ng V."/>
            <person name="Grigoriev I.V."/>
            <person name="Spatafora J.W."/>
            <person name="Magnuson J.K."/>
            <person name="Baker S.E."/>
            <person name="Pomraning K.R."/>
        </authorList>
    </citation>
    <scope>NUCLEOTIDE SEQUENCE [LARGE SCALE GENOMIC DNA]</scope>
    <source>
        <strain evidence="2">CBS 10300</strain>
    </source>
</reference>
<proteinExistence type="predicted"/>
<organism evidence="1 2">
    <name type="scientific">Lipomyces orientalis</name>
    <dbReference type="NCBI Taxonomy" id="1233043"/>
    <lineage>
        <taxon>Eukaryota</taxon>
        <taxon>Fungi</taxon>
        <taxon>Dikarya</taxon>
        <taxon>Ascomycota</taxon>
        <taxon>Saccharomycotina</taxon>
        <taxon>Lipomycetes</taxon>
        <taxon>Lipomycetales</taxon>
        <taxon>Lipomycetaceae</taxon>
        <taxon>Lipomyces</taxon>
    </lineage>
</organism>
<sequence>MNSLPQSFDTIVIETKYMVSALPARRLVFTAAIALAATVALVYWVATISASMHGGTDDNAKSEFKFLQNTDNADISSELVRLGSLGREKCDNPYTRPGYLYASNEHDFTGSKWVPFYSGMLDRSKSDRAVYPRPPVPDSYSEHETFPDGPPPDREFGMSPHSWMRDLKDLSDLKRRDADDKVQLTEQQKRYKAQLEDRLYWVRDRRILLIADSVDRYMAIYMCSRLNGKFEHGPAGFQTTASCLIDHMNITITHWHVSSTYTSVPPWWWMKSTKTKYVAIEERWQEYYLPTVNQTIGKNGRSPDLVILQSGLWDQTMFAYAHNQLLLDQRKTTQFAEELDFMRPLNWQELNFYMHRIAKFIGLIREQFGSDVPMVYRSMTHKSNGSETMGIHDLERAARFVCKELDVEYMEFGSLVAGHYDWYRDKVHLEDGPLSALWGNIVMWYLFRTQGGNEFKGSIQRMPPRSTLDSQSHDLSITEAWKECHDVFMHSLLI</sequence>